<proteinExistence type="predicted"/>
<dbReference type="GO" id="GO:0003700">
    <property type="term" value="F:DNA-binding transcription factor activity"/>
    <property type="evidence" value="ECO:0007669"/>
    <property type="project" value="InterPro"/>
</dbReference>
<dbReference type="Proteomes" id="UP000632289">
    <property type="component" value="Unassembled WGS sequence"/>
</dbReference>
<dbReference type="InterPro" id="IPR001845">
    <property type="entry name" value="HTH_ArsR_DNA-bd_dom"/>
</dbReference>
<dbReference type="NCBIfam" id="NF033788">
    <property type="entry name" value="HTH_metalloreg"/>
    <property type="match status" value="1"/>
</dbReference>
<dbReference type="PANTHER" id="PTHR33154:SF18">
    <property type="entry name" value="ARSENICAL RESISTANCE OPERON REPRESSOR"/>
    <property type="match status" value="1"/>
</dbReference>
<dbReference type="InterPro" id="IPR036388">
    <property type="entry name" value="WH-like_DNA-bd_sf"/>
</dbReference>
<dbReference type="InterPro" id="IPR051081">
    <property type="entry name" value="HTH_MetalResp_TranReg"/>
</dbReference>
<dbReference type="PRINTS" id="PR00778">
    <property type="entry name" value="HTHARSR"/>
</dbReference>
<organism evidence="6 7">
    <name type="scientific">Streptomyces chumphonensis</name>
    <dbReference type="NCBI Taxonomy" id="1214925"/>
    <lineage>
        <taxon>Bacteria</taxon>
        <taxon>Bacillati</taxon>
        <taxon>Actinomycetota</taxon>
        <taxon>Actinomycetes</taxon>
        <taxon>Kitasatosporales</taxon>
        <taxon>Streptomycetaceae</taxon>
        <taxon>Streptomyces</taxon>
    </lineage>
</organism>
<keyword evidence="2" id="KW-0238">DNA-binding</keyword>
<comment type="caution">
    <text evidence="6">The sequence shown here is derived from an EMBL/GenBank/DDBJ whole genome shotgun (WGS) entry which is preliminary data.</text>
</comment>
<evidence type="ECO:0000259" key="5">
    <source>
        <dbReference type="PROSITE" id="PS50987"/>
    </source>
</evidence>
<dbReference type="CDD" id="cd00090">
    <property type="entry name" value="HTH_ARSR"/>
    <property type="match status" value="1"/>
</dbReference>
<evidence type="ECO:0000256" key="3">
    <source>
        <dbReference type="ARBA" id="ARBA00023163"/>
    </source>
</evidence>
<dbReference type="SUPFAM" id="SSF46785">
    <property type="entry name" value="Winged helix' DNA-binding domain"/>
    <property type="match status" value="1"/>
</dbReference>
<evidence type="ECO:0000313" key="7">
    <source>
        <dbReference type="Proteomes" id="UP000632289"/>
    </source>
</evidence>
<keyword evidence="1" id="KW-0805">Transcription regulation</keyword>
<keyword evidence="7" id="KW-1185">Reference proteome</keyword>
<protein>
    <submittedName>
        <fullName evidence="6">Winged helix-turn-helix transcriptional regulator</fullName>
    </submittedName>
</protein>
<feature type="region of interest" description="Disordered" evidence="4">
    <location>
        <begin position="1"/>
        <end position="20"/>
    </location>
</feature>
<reference evidence="6" key="1">
    <citation type="submission" date="2020-09" db="EMBL/GenBank/DDBJ databases">
        <title>Secondary metabolite and genome analysis of marine Streptomyces chumphonensis KK1-2T.</title>
        <authorList>
            <person name="Phongsopitanun W."/>
            <person name="Kanchanasin P."/>
            <person name="Pittayakhajonwut P."/>
            <person name="Suwanborirux K."/>
            <person name="Tanasupawat S."/>
        </authorList>
    </citation>
    <scope>NUCLEOTIDE SEQUENCE</scope>
    <source>
        <strain evidence="6">KK1-2</strain>
    </source>
</reference>
<name>A0A927F522_9ACTN</name>
<dbReference type="InterPro" id="IPR011991">
    <property type="entry name" value="ArsR-like_HTH"/>
</dbReference>
<dbReference type="Gene3D" id="1.10.10.10">
    <property type="entry name" value="Winged helix-like DNA-binding domain superfamily/Winged helix DNA-binding domain"/>
    <property type="match status" value="1"/>
</dbReference>
<accession>A0A927F522</accession>
<evidence type="ECO:0000256" key="1">
    <source>
        <dbReference type="ARBA" id="ARBA00023015"/>
    </source>
</evidence>
<dbReference type="PANTHER" id="PTHR33154">
    <property type="entry name" value="TRANSCRIPTIONAL REGULATOR, ARSR FAMILY"/>
    <property type="match status" value="1"/>
</dbReference>
<dbReference type="GO" id="GO:0003677">
    <property type="term" value="F:DNA binding"/>
    <property type="evidence" value="ECO:0007669"/>
    <property type="project" value="UniProtKB-KW"/>
</dbReference>
<dbReference type="EMBL" id="JACXYU010000016">
    <property type="protein sequence ID" value="MBD3934431.1"/>
    <property type="molecule type" value="Genomic_DNA"/>
</dbReference>
<dbReference type="Pfam" id="PF01022">
    <property type="entry name" value="HTH_5"/>
    <property type="match status" value="1"/>
</dbReference>
<evidence type="ECO:0000313" key="6">
    <source>
        <dbReference type="EMBL" id="MBD3934431.1"/>
    </source>
</evidence>
<dbReference type="PROSITE" id="PS50987">
    <property type="entry name" value="HTH_ARSR_2"/>
    <property type="match status" value="1"/>
</dbReference>
<evidence type="ECO:0000256" key="2">
    <source>
        <dbReference type="ARBA" id="ARBA00023125"/>
    </source>
</evidence>
<dbReference type="SMART" id="SM00418">
    <property type="entry name" value="HTH_ARSR"/>
    <property type="match status" value="1"/>
</dbReference>
<sequence>MPPRPRSRAHAAASARHPRERGQALSLAPILRAIADENRLLLIMLLGQRTRTVKELQEATGLSQPLVSHHLTALRKQSLVTVTQSGRSHEYSLCCDTLAESVRLLLDLTTGDFAGDSATTTEEARDSR</sequence>
<gene>
    <name evidence="6" type="ORF">IF129_23065</name>
</gene>
<evidence type="ECO:0000256" key="4">
    <source>
        <dbReference type="SAM" id="MobiDB-lite"/>
    </source>
</evidence>
<dbReference type="InterPro" id="IPR036390">
    <property type="entry name" value="WH_DNA-bd_sf"/>
</dbReference>
<feature type="domain" description="HTH arsR-type" evidence="5">
    <location>
        <begin position="19"/>
        <end position="113"/>
    </location>
</feature>
<dbReference type="AlphaFoldDB" id="A0A927F522"/>
<keyword evidence="3" id="KW-0804">Transcription</keyword>
<dbReference type="RefSeq" id="WP_191211725.1">
    <property type="nucleotide sequence ID" value="NZ_BAABKL010000001.1"/>
</dbReference>